<dbReference type="GeneID" id="2869014"/>
<evidence type="ECO:0000313" key="3">
    <source>
        <dbReference type="Proteomes" id="UP000000560"/>
    </source>
</evidence>
<organism evidence="2 3">
    <name type="scientific">Emericella nidulans (strain FGSC A4 / ATCC 38163 / CBS 112.46 / NRRL 194 / M139)</name>
    <name type="common">Aspergillus nidulans</name>
    <dbReference type="NCBI Taxonomy" id="227321"/>
    <lineage>
        <taxon>Eukaryota</taxon>
        <taxon>Fungi</taxon>
        <taxon>Dikarya</taxon>
        <taxon>Ascomycota</taxon>
        <taxon>Pezizomycotina</taxon>
        <taxon>Eurotiomycetes</taxon>
        <taxon>Eurotiomycetidae</taxon>
        <taxon>Eurotiales</taxon>
        <taxon>Aspergillaceae</taxon>
        <taxon>Aspergillus</taxon>
        <taxon>Aspergillus subgen. Nidulantes</taxon>
    </lineage>
</organism>
<dbReference type="OrthoDB" id="2522477at2759"/>
<dbReference type="AlphaFoldDB" id="Q5AUS4"/>
<feature type="domain" description="F-box" evidence="1">
    <location>
        <begin position="1"/>
        <end position="53"/>
    </location>
</feature>
<dbReference type="eggNOG" id="ENOG502SPK2">
    <property type="taxonomic scope" value="Eukaryota"/>
</dbReference>
<dbReference type="InterPro" id="IPR001810">
    <property type="entry name" value="F-box_dom"/>
</dbReference>
<keyword evidence="3" id="KW-1185">Reference proteome</keyword>
<dbReference type="HOGENOM" id="CLU_605450_0_0_1"/>
<dbReference type="InterPro" id="IPR032675">
    <property type="entry name" value="LRR_dom_sf"/>
</dbReference>
<dbReference type="OMA" id="HEDHMAT"/>
<accession>C8V591</accession>
<reference evidence="3" key="1">
    <citation type="journal article" date="2005" name="Nature">
        <title>Sequencing of Aspergillus nidulans and comparative analysis with A. fumigatus and A. oryzae.</title>
        <authorList>
            <person name="Galagan J.E."/>
            <person name="Calvo S.E."/>
            <person name="Cuomo C."/>
            <person name="Ma L.J."/>
            <person name="Wortman J.R."/>
            <person name="Batzoglou S."/>
            <person name="Lee S.I."/>
            <person name="Basturkmen M."/>
            <person name="Spevak C.C."/>
            <person name="Clutterbuck J."/>
            <person name="Kapitonov V."/>
            <person name="Jurka J."/>
            <person name="Scazzocchio C."/>
            <person name="Farman M."/>
            <person name="Butler J."/>
            <person name="Purcell S."/>
            <person name="Harris S."/>
            <person name="Braus G.H."/>
            <person name="Draht O."/>
            <person name="Busch S."/>
            <person name="D'Enfert C."/>
            <person name="Bouchier C."/>
            <person name="Goldman G.H."/>
            <person name="Bell-Pedersen D."/>
            <person name="Griffiths-Jones S."/>
            <person name="Doonan J.H."/>
            <person name="Yu J."/>
            <person name="Vienken K."/>
            <person name="Pain A."/>
            <person name="Freitag M."/>
            <person name="Selker E.U."/>
            <person name="Archer D.B."/>
            <person name="Penalva M.A."/>
            <person name="Oakley B.R."/>
            <person name="Momany M."/>
            <person name="Tanaka T."/>
            <person name="Kumagai T."/>
            <person name="Asai K."/>
            <person name="Machida M."/>
            <person name="Nierman W.C."/>
            <person name="Denning D.W."/>
            <person name="Caddick M."/>
            <person name="Hynes M."/>
            <person name="Paoletti M."/>
            <person name="Fischer R."/>
            <person name="Miller B."/>
            <person name="Dyer P."/>
            <person name="Sachs M.S."/>
            <person name="Osmani S.A."/>
            <person name="Birren B.W."/>
        </authorList>
    </citation>
    <scope>NUCLEOTIDE SEQUENCE [LARGE SCALE GENOMIC DNA]</scope>
    <source>
        <strain evidence="3">FGSC A4 / ATCC 38163 / CBS 112.46 / NRRL 194 / M139</strain>
    </source>
</reference>
<dbReference type="EMBL" id="BN001302">
    <property type="protein sequence ID" value="CBF73594.1"/>
    <property type="molecule type" value="Genomic_DNA"/>
</dbReference>
<protein>
    <recommendedName>
        <fullName evidence="1">F-box domain-containing protein</fullName>
    </recommendedName>
</protein>
<sequence>MPSLQDLPSELVATVIDHIDPDKASLSRLAQTRRRFHTIVMPRLNRDVVIRNNQGLAYRAMLGRLPGIASAAMKSLTGLENLTVKGGGPALDSQPFRVHKWHVFRRHFLAALKEGALAHLRTLELNLTDNEPWCCDIDAFMSHPTLKKLSILGAHISCCGFPVPFTRSTALEELTLLCCDFSAETLARALAVPKGLRSFTCKGEVRESPNDSNEPRSDPKSYIAALSQHKVTLESLDINFWPFEDRYSDPLDMRAFSKLQRLTVRVEELYSRMLYRLPLPECLLPRSLQELVLWTTLYDSSERIQEEVRKEIDRWLDHLPNLQSLILETGTPIIFEYGYPALHRQVDVRWRRFMNDRYWPLDCSNCHYQLTVARHPDRPSENI</sequence>
<evidence type="ECO:0000313" key="2">
    <source>
        <dbReference type="EMBL" id="CBF73594.1"/>
    </source>
</evidence>
<evidence type="ECO:0000259" key="1">
    <source>
        <dbReference type="PROSITE" id="PS50181"/>
    </source>
</evidence>
<dbReference type="Gene3D" id="3.80.10.10">
    <property type="entry name" value="Ribonuclease Inhibitor"/>
    <property type="match status" value="1"/>
</dbReference>
<dbReference type="VEuPathDB" id="FungiDB:AN7956"/>
<proteinExistence type="predicted"/>
<dbReference type="InParanoid" id="Q5AUS4"/>
<accession>Q5AUS4</accession>
<dbReference type="RefSeq" id="XP_681225.1">
    <property type="nucleotide sequence ID" value="XM_676133.1"/>
</dbReference>
<dbReference type="PROSITE" id="PS50181">
    <property type="entry name" value="FBOX"/>
    <property type="match status" value="1"/>
</dbReference>
<dbReference type="KEGG" id="ani:ANIA_07956"/>
<reference evidence="3" key="2">
    <citation type="journal article" date="2009" name="Fungal Genet. Biol.">
        <title>The 2008 update of the Aspergillus nidulans genome annotation: a community effort.</title>
        <authorList>
            <person name="Wortman J.R."/>
            <person name="Gilsenan J.M."/>
            <person name="Joardar V."/>
            <person name="Deegan J."/>
            <person name="Clutterbuck J."/>
            <person name="Andersen M.R."/>
            <person name="Archer D."/>
            <person name="Bencina M."/>
            <person name="Braus G."/>
            <person name="Coutinho P."/>
            <person name="von Dohren H."/>
            <person name="Doonan J."/>
            <person name="Driessen A.J."/>
            <person name="Durek P."/>
            <person name="Espeso E."/>
            <person name="Fekete E."/>
            <person name="Flipphi M."/>
            <person name="Estrada C.G."/>
            <person name="Geysens S."/>
            <person name="Goldman G."/>
            <person name="de Groot P.W."/>
            <person name="Hansen K."/>
            <person name="Harris S.D."/>
            <person name="Heinekamp T."/>
            <person name="Helmstaedt K."/>
            <person name="Henrissat B."/>
            <person name="Hofmann G."/>
            <person name="Homan T."/>
            <person name="Horio T."/>
            <person name="Horiuchi H."/>
            <person name="James S."/>
            <person name="Jones M."/>
            <person name="Karaffa L."/>
            <person name="Karanyi Z."/>
            <person name="Kato M."/>
            <person name="Keller N."/>
            <person name="Kelly D.E."/>
            <person name="Kiel J.A."/>
            <person name="Kim J.M."/>
            <person name="van der Klei I.J."/>
            <person name="Klis F.M."/>
            <person name="Kovalchuk A."/>
            <person name="Krasevec N."/>
            <person name="Kubicek C.P."/>
            <person name="Liu B."/>
            <person name="Maccabe A."/>
            <person name="Meyer V."/>
            <person name="Mirabito P."/>
            <person name="Miskei M."/>
            <person name="Mos M."/>
            <person name="Mullins J."/>
            <person name="Nelson D.R."/>
            <person name="Nielsen J."/>
            <person name="Oakley B.R."/>
            <person name="Osmani S.A."/>
            <person name="Pakula T."/>
            <person name="Paszewski A."/>
            <person name="Paulsen I."/>
            <person name="Pilsyk S."/>
            <person name="Pocsi I."/>
            <person name="Punt P.J."/>
            <person name="Ram A.F."/>
            <person name="Ren Q."/>
            <person name="Robellet X."/>
            <person name="Robson G."/>
            <person name="Seiboth B."/>
            <person name="van Solingen P."/>
            <person name="Specht T."/>
            <person name="Sun J."/>
            <person name="Taheri-Talesh N."/>
            <person name="Takeshita N."/>
            <person name="Ussery D."/>
            <person name="vanKuyk P.A."/>
            <person name="Visser H."/>
            <person name="van de Vondervoort P.J."/>
            <person name="de Vries R.P."/>
            <person name="Walton J."/>
            <person name="Xiang X."/>
            <person name="Xiong Y."/>
            <person name="Zeng A.P."/>
            <person name="Brandt B.W."/>
            <person name="Cornell M.J."/>
            <person name="van den Hondel C.A."/>
            <person name="Visser J."/>
            <person name="Oliver S.G."/>
            <person name="Turner G."/>
        </authorList>
    </citation>
    <scope>GENOME REANNOTATION</scope>
    <source>
        <strain evidence="3">FGSC A4 / ATCC 38163 / CBS 112.46 / NRRL 194 / M139</strain>
    </source>
</reference>
<dbReference type="SUPFAM" id="SSF52047">
    <property type="entry name" value="RNI-like"/>
    <property type="match status" value="1"/>
</dbReference>
<dbReference type="Proteomes" id="UP000000560">
    <property type="component" value="Chromosome II"/>
</dbReference>
<gene>
    <name evidence="2" type="ORF">ANIA_07956</name>
</gene>
<name>Q5AUS4_EMENI</name>